<evidence type="ECO:0000313" key="2">
    <source>
        <dbReference type="Proteomes" id="UP000219435"/>
    </source>
</evidence>
<reference evidence="2" key="1">
    <citation type="submission" date="2017-08" db="EMBL/GenBank/DDBJ databases">
        <authorList>
            <person name="Varghese N."/>
            <person name="Submissions S."/>
        </authorList>
    </citation>
    <scope>NUCLEOTIDE SEQUENCE [LARGE SCALE GENOMIC DNA]</scope>
    <source>
        <strain evidence="2">DSM 4725</strain>
    </source>
</reference>
<dbReference type="EMBL" id="OBQI01000009">
    <property type="protein sequence ID" value="SOC53580.1"/>
    <property type="molecule type" value="Genomic_DNA"/>
</dbReference>
<evidence type="ECO:0000313" key="1">
    <source>
        <dbReference type="EMBL" id="SOC53580.1"/>
    </source>
</evidence>
<keyword evidence="2" id="KW-1185">Reference proteome</keyword>
<dbReference type="AlphaFoldDB" id="A0A285VHQ5"/>
<dbReference type="Proteomes" id="UP000219435">
    <property type="component" value="Unassembled WGS sequence"/>
</dbReference>
<protein>
    <submittedName>
        <fullName evidence="1">Uncharacterized protein</fullName>
    </submittedName>
</protein>
<name>A0A285VHQ5_9ACTN</name>
<organism evidence="1 2">
    <name type="scientific">Blastococcus aggregatus</name>
    <dbReference type="NCBI Taxonomy" id="38502"/>
    <lineage>
        <taxon>Bacteria</taxon>
        <taxon>Bacillati</taxon>
        <taxon>Actinomycetota</taxon>
        <taxon>Actinomycetes</taxon>
        <taxon>Geodermatophilales</taxon>
        <taxon>Geodermatophilaceae</taxon>
        <taxon>Blastococcus</taxon>
    </lineage>
</organism>
<sequence length="71" mass="7353">MSSACPSPRETEGTLAATTFSFQSTPAALQAFDVMLGRLVALALADQWPALMRDVVVGELRALASGEGTVA</sequence>
<gene>
    <name evidence="1" type="ORF">SAMN05660748_4503</name>
</gene>
<dbReference type="RefSeq" id="WP_141437203.1">
    <property type="nucleotide sequence ID" value="NZ_OBQI01000009.1"/>
</dbReference>
<proteinExistence type="predicted"/>
<accession>A0A285VHQ5</accession>